<dbReference type="SUPFAM" id="SSF52540">
    <property type="entry name" value="P-loop containing nucleoside triphosphate hydrolases"/>
    <property type="match status" value="1"/>
</dbReference>
<organism evidence="2 3">
    <name type="scientific">Acidovorax temperans</name>
    <dbReference type="NCBI Taxonomy" id="80878"/>
    <lineage>
        <taxon>Bacteria</taxon>
        <taxon>Pseudomonadati</taxon>
        <taxon>Pseudomonadota</taxon>
        <taxon>Betaproteobacteria</taxon>
        <taxon>Burkholderiales</taxon>
        <taxon>Comamonadaceae</taxon>
        <taxon>Acidovorax</taxon>
    </lineage>
</organism>
<evidence type="ECO:0000313" key="3">
    <source>
        <dbReference type="Proteomes" id="UP000316993"/>
    </source>
</evidence>
<dbReference type="RefSeq" id="WP_066693909.1">
    <property type="nucleotide sequence ID" value="NZ_VFPV01000002.1"/>
</dbReference>
<feature type="coiled-coil region" evidence="1">
    <location>
        <begin position="864"/>
        <end position="891"/>
    </location>
</feature>
<dbReference type="AlphaFoldDB" id="A0A543L6S0"/>
<dbReference type="EMBL" id="VFPV01000002">
    <property type="protein sequence ID" value="TQN02998.1"/>
    <property type="molecule type" value="Genomic_DNA"/>
</dbReference>
<reference evidence="2 3" key="1">
    <citation type="submission" date="2019-06" db="EMBL/GenBank/DDBJ databases">
        <title>Genomic Encyclopedia of Archaeal and Bacterial Type Strains, Phase II (KMG-II): from individual species to whole genera.</title>
        <authorList>
            <person name="Goeker M."/>
        </authorList>
    </citation>
    <scope>NUCLEOTIDE SEQUENCE [LARGE SCALE GENOMIC DNA]</scope>
    <source>
        <strain evidence="2 3">DSM 7270</strain>
    </source>
</reference>
<name>A0A543L6S0_9BURK</name>
<sequence>MSANASFILQELHLYHWGAFAGRHQVAIDPGNSAIIGPTGSGKTTLVDALMTLLCASPRYNLASTGGHESDRDLVSYVRGASGQGNDSGDHIARAGRCTTGVAARLVRQGAAGQETVWLGALLWFDGSSQSASDMQKRWFFAQGAQHSLDLWLEEQHSGGAKALTRLAKDSDGLQMFSSKAPYLAKLHSFFEVGPNAFTLLNRAAGLKQLNSIDEIFRELVLDDHSAFDDAQKVVDGFAELASIHADLELANAQYVSLLPLRDLATREQQQAQHLAHLQALQQQLPHWFAAQGVQWWGQRVAQLQAQMAQRDALLQAAQQHVDTARKHEQDLHGLYLQAGGANIDVLRENMDHARQALARIEGHLAQYQALVRNLGLGDNASANDLAHHQAQAQAAMAHIDARQAELQASAEHAIAQAHNAHTRLRETQAEYEAVRQRPGSNLPMEFQRFRAELAEHLGLPETDLPFAAELVEVRQAEQAWRGAIERALGSHRLRILVPQAAMHTALQWVNQRHNRLHVRLLEVRDATPAAFMPDGFARKLNLKPATPAAHLNTLRHLLHGLDRHCVPDVQTLERTPHAMTAQGLMSSQSGHFDKQDQKRLDQDWMTGFDNRDRLAHLLQQREQLALEYQALEAQKTQTLNAQRQAHEQRQLWAALQALQHDDLDTAAAEAQWQHKAQQLQALLHPGSDTAQAKHRWDAAQAHTRAAEEQLRELQTAQTQDDTLRAAAQKKHSAYQARSAGGAVVAADLAADFAANLARAGHRLPALDGDNLETQERDASATVQAKAAEASKKLNTLHTDIVRQMGKAKHEDRGALADHGPEVEALPHYLQRLQALEEEALPHKRQRFQEYLNNTSQQGVDTLLNGIAAQVTDIEERIAQLNETLQRVDFQPGRYLQLEPRAVVHQSLQELNRAQAQLRTESLRDDGGQSHYRALRAIVEMLQTHASNRRSKAAQALLDARYRLQFAVLVLDRASGQMLERRTGSQGGSGGEKEIIASYVLTASLSYALCPSGASRPVFGTIVLDEAFSKSSQAVAARIIQALREFGLHALFVTPNKEVRLLRNHTRSAVVVHRRGAQATLASLRWEEIDAFRRSAQSTSSGNAA</sequence>
<dbReference type="Pfam" id="PF13558">
    <property type="entry name" value="SbcC_Walker_B"/>
    <property type="match status" value="1"/>
</dbReference>
<comment type="caution">
    <text evidence="2">The sequence shown here is derived from an EMBL/GenBank/DDBJ whole genome shotgun (WGS) entry which is preliminary data.</text>
</comment>
<proteinExistence type="predicted"/>
<feature type="coiled-coil region" evidence="1">
    <location>
        <begin position="615"/>
        <end position="642"/>
    </location>
</feature>
<keyword evidence="1" id="KW-0175">Coiled coil</keyword>
<dbReference type="Gene3D" id="3.40.50.300">
    <property type="entry name" value="P-loop containing nucleotide triphosphate hydrolases"/>
    <property type="match status" value="1"/>
</dbReference>
<dbReference type="InterPro" id="IPR027417">
    <property type="entry name" value="P-loop_NTPase"/>
</dbReference>
<evidence type="ECO:0000313" key="2">
    <source>
        <dbReference type="EMBL" id="TQN02998.1"/>
    </source>
</evidence>
<evidence type="ECO:0000256" key="1">
    <source>
        <dbReference type="SAM" id="Coils"/>
    </source>
</evidence>
<protein>
    <submittedName>
        <fullName evidence="2">Uncharacterized protein YPO0396</fullName>
    </submittedName>
</protein>
<dbReference type="Proteomes" id="UP000316993">
    <property type="component" value="Unassembled WGS sequence"/>
</dbReference>
<gene>
    <name evidence="2" type="ORF">BDD18_1651</name>
</gene>
<dbReference type="Pfam" id="PF13555">
    <property type="entry name" value="AAA_29"/>
    <property type="match status" value="1"/>
</dbReference>
<accession>A0A543L6S0</accession>